<protein>
    <submittedName>
        <fullName evidence="1">Uncharacterized protein</fullName>
    </submittedName>
</protein>
<dbReference type="HOGENOM" id="CLU_1834285_0_0_6"/>
<dbReference type="RefSeq" id="WP_012729392.1">
    <property type="nucleotide sequence ID" value="NC_012691.1"/>
</dbReference>
<dbReference type="KEGG" id="tau:Tola_1172"/>
<organism evidence="1 2">
    <name type="scientific">Tolumonas auensis (strain DSM 9187 / NBRC 110442 / TA 4)</name>
    <dbReference type="NCBI Taxonomy" id="595494"/>
    <lineage>
        <taxon>Bacteria</taxon>
        <taxon>Pseudomonadati</taxon>
        <taxon>Pseudomonadota</taxon>
        <taxon>Gammaproteobacteria</taxon>
        <taxon>Aeromonadales</taxon>
        <taxon>Aeromonadaceae</taxon>
        <taxon>Tolumonas</taxon>
    </lineage>
</organism>
<proteinExistence type="predicted"/>
<gene>
    <name evidence="1" type="ordered locus">Tola_1172</name>
</gene>
<name>C4LDJ7_TOLAT</name>
<dbReference type="AlphaFoldDB" id="C4LDJ7"/>
<keyword evidence="2" id="KW-1185">Reference proteome</keyword>
<reference evidence="2" key="1">
    <citation type="submission" date="2009-05" db="EMBL/GenBank/DDBJ databases">
        <title>Complete sequence of Tolumonas auensis DSM 9187.</title>
        <authorList>
            <consortium name="US DOE Joint Genome Institute"/>
            <person name="Lucas S."/>
            <person name="Copeland A."/>
            <person name="Lapidus A."/>
            <person name="Glavina del Rio T."/>
            <person name="Tice H."/>
            <person name="Bruce D."/>
            <person name="Goodwin L."/>
            <person name="Pitluck S."/>
            <person name="Chertkov O."/>
            <person name="Brettin T."/>
            <person name="Detter J.C."/>
            <person name="Han C."/>
            <person name="Larimer F."/>
            <person name="Land M."/>
            <person name="Hauser L."/>
            <person name="Kyrpides N."/>
            <person name="Mikhailova N."/>
            <person name="Spring S."/>
            <person name="Beller H."/>
        </authorList>
    </citation>
    <scope>NUCLEOTIDE SEQUENCE [LARGE SCALE GENOMIC DNA]</scope>
    <source>
        <strain evidence="2">DSM 9187 / TA4</strain>
    </source>
</reference>
<dbReference type="EMBL" id="CP001616">
    <property type="protein sequence ID" value="ACQ92793.1"/>
    <property type="molecule type" value="Genomic_DNA"/>
</dbReference>
<dbReference type="STRING" id="595494.Tola_1172"/>
<evidence type="ECO:0000313" key="1">
    <source>
        <dbReference type="EMBL" id="ACQ92793.1"/>
    </source>
</evidence>
<reference evidence="1 2" key="2">
    <citation type="journal article" date="2011" name="Stand. Genomic Sci.">
        <title>Complete genome sequence of Tolumonas auensis type strain (TA 4).</title>
        <authorList>
            <person name="Chertkov O."/>
            <person name="Copeland A."/>
            <person name="Lucas S."/>
            <person name="Lapidus A."/>
            <person name="Berry K.W."/>
            <person name="Detter J.C."/>
            <person name="Del Rio T.G."/>
            <person name="Hammon N."/>
            <person name="Dalin E."/>
            <person name="Tice H."/>
            <person name="Pitluck S."/>
            <person name="Richardson P."/>
            <person name="Bruce D."/>
            <person name="Goodwin L."/>
            <person name="Han C."/>
            <person name="Tapia R."/>
            <person name="Saunders E."/>
            <person name="Schmutz J."/>
            <person name="Brettin T."/>
            <person name="Larimer F."/>
            <person name="Land M."/>
            <person name="Hauser L."/>
            <person name="Spring S."/>
            <person name="Rohde M."/>
            <person name="Kyrpides N.C."/>
            <person name="Ivanova N."/>
            <person name="Goker M."/>
            <person name="Beller H.R."/>
            <person name="Klenk H.P."/>
            <person name="Woyke T."/>
        </authorList>
    </citation>
    <scope>NUCLEOTIDE SEQUENCE [LARGE SCALE GENOMIC DNA]</scope>
    <source>
        <strain evidence="2">DSM 9187 / TA4</strain>
    </source>
</reference>
<sequence length="140" mass="15516">MTELELCADNILSAAKPTTQKEHVSAGNLSMQEVNSILNEAQAKCRNIINRFRSKVLSLTYKTICKRILHISGSNCRTSSCRKTVKKDVSGSKSSDSDGPGDRVNHCSFHPFYDLIFILFSIFPLQPSLFAVTSAEEMAK</sequence>
<evidence type="ECO:0000313" key="2">
    <source>
        <dbReference type="Proteomes" id="UP000009073"/>
    </source>
</evidence>
<dbReference type="Proteomes" id="UP000009073">
    <property type="component" value="Chromosome"/>
</dbReference>
<accession>C4LDJ7</accession>